<dbReference type="EMBL" id="CAJNDS010002674">
    <property type="protein sequence ID" value="CAE7562257.1"/>
    <property type="molecule type" value="Genomic_DNA"/>
</dbReference>
<dbReference type="InterPro" id="IPR013105">
    <property type="entry name" value="TPR_2"/>
</dbReference>
<evidence type="ECO:0000256" key="2">
    <source>
        <dbReference type="ARBA" id="ARBA00022803"/>
    </source>
</evidence>
<evidence type="ECO:0000256" key="1">
    <source>
        <dbReference type="ARBA" id="ARBA00022737"/>
    </source>
</evidence>
<accession>A0A812UAH3</accession>
<reference evidence="3" key="1">
    <citation type="submission" date="2021-02" db="EMBL/GenBank/DDBJ databases">
        <authorList>
            <person name="Dougan E. K."/>
            <person name="Rhodes N."/>
            <person name="Thang M."/>
            <person name="Chan C."/>
        </authorList>
    </citation>
    <scope>NUCLEOTIDE SEQUENCE</scope>
</reference>
<comment type="caution">
    <text evidence="3">The sequence shown here is derived from an EMBL/GenBank/DDBJ whole genome shotgun (WGS) entry which is preliminary data.</text>
</comment>
<evidence type="ECO:0000313" key="4">
    <source>
        <dbReference type="Proteomes" id="UP000604046"/>
    </source>
</evidence>
<evidence type="ECO:0000313" key="3">
    <source>
        <dbReference type="EMBL" id="CAE7562257.1"/>
    </source>
</evidence>
<dbReference type="Proteomes" id="UP000604046">
    <property type="component" value="Unassembled WGS sequence"/>
</dbReference>
<sequence>MAEAERVRQQGNMAVKAGHWREAIEFYTQALGLVGMHTGCREHALILGNRCHCYMRLGRHGDARADAERAVEVDPTYTKGLYRLALCQKELSDLAGAWESATRAAALEPTNPEISVLQATIARLEG</sequence>
<organism evidence="3 4">
    <name type="scientific">Symbiodinium natans</name>
    <dbReference type="NCBI Taxonomy" id="878477"/>
    <lineage>
        <taxon>Eukaryota</taxon>
        <taxon>Sar</taxon>
        <taxon>Alveolata</taxon>
        <taxon>Dinophyceae</taxon>
        <taxon>Suessiales</taxon>
        <taxon>Symbiodiniaceae</taxon>
        <taxon>Symbiodinium</taxon>
    </lineage>
</organism>
<dbReference type="Gene3D" id="1.25.40.10">
    <property type="entry name" value="Tetratricopeptide repeat domain"/>
    <property type="match status" value="1"/>
</dbReference>
<dbReference type="PANTHER" id="PTHR45831:SF2">
    <property type="entry name" value="LD24721P"/>
    <property type="match status" value="1"/>
</dbReference>
<dbReference type="InterPro" id="IPR019734">
    <property type="entry name" value="TPR_rpt"/>
</dbReference>
<name>A0A812UAH3_9DINO</name>
<dbReference type="GO" id="GO:0072380">
    <property type="term" value="C:TRC complex"/>
    <property type="evidence" value="ECO:0007669"/>
    <property type="project" value="TreeGrafter"/>
</dbReference>
<dbReference type="InterPro" id="IPR047150">
    <property type="entry name" value="SGT"/>
</dbReference>
<dbReference type="OrthoDB" id="2423701at2759"/>
<dbReference type="GO" id="GO:0060090">
    <property type="term" value="F:molecular adaptor activity"/>
    <property type="evidence" value="ECO:0007669"/>
    <property type="project" value="TreeGrafter"/>
</dbReference>
<dbReference type="GO" id="GO:0006620">
    <property type="term" value="P:post-translational protein targeting to endoplasmic reticulum membrane"/>
    <property type="evidence" value="ECO:0007669"/>
    <property type="project" value="TreeGrafter"/>
</dbReference>
<proteinExistence type="predicted"/>
<keyword evidence="4" id="KW-1185">Reference proteome</keyword>
<dbReference type="SUPFAM" id="SSF48452">
    <property type="entry name" value="TPR-like"/>
    <property type="match status" value="1"/>
</dbReference>
<dbReference type="AlphaFoldDB" id="A0A812UAH3"/>
<gene>
    <name evidence="3" type="primary">PP5</name>
    <name evidence="3" type="ORF">SNAT2548_LOCUS31745</name>
</gene>
<keyword evidence="2" id="KW-0802">TPR repeat</keyword>
<keyword evidence="1" id="KW-0677">Repeat</keyword>
<dbReference type="InterPro" id="IPR011990">
    <property type="entry name" value="TPR-like_helical_dom_sf"/>
</dbReference>
<dbReference type="SMART" id="SM00028">
    <property type="entry name" value="TPR"/>
    <property type="match status" value="3"/>
</dbReference>
<dbReference type="Pfam" id="PF07719">
    <property type="entry name" value="TPR_2"/>
    <property type="match status" value="1"/>
</dbReference>
<dbReference type="GO" id="GO:0016020">
    <property type="term" value="C:membrane"/>
    <property type="evidence" value="ECO:0007669"/>
    <property type="project" value="TreeGrafter"/>
</dbReference>
<dbReference type="PANTHER" id="PTHR45831">
    <property type="entry name" value="LD24721P"/>
    <property type="match status" value="1"/>
</dbReference>
<protein>
    <submittedName>
        <fullName evidence="3">PP5 protein</fullName>
    </submittedName>
</protein>